<gene>
    <name evidence="2" type="ORF">OG515_34285</name>
</gene>
<dbReference type="RefSeq" id="WP_329403705.1">
    <property type="nucleotide sequence ID" value="NZ_CP109019.1"/>
</dbReference>
<name>A0ABZ1XW61_9ACTN</name>
<accession>A0ABZ1XW61</accession>
<feature type="compositionally biased region" description="Polar residues" evidence="1">
    <location>
        <begin position="123"/>
        <end position="132"/>
    </location>
</feature>
<sequence>MYLVHASLRGPLDSRLPDEARSLVRSQARDEDGIEHVAVHPDAQPHPVIGLYVRADGLAAAEARAAEVCRRALRCPEFGGWWLLGARVPMVAPFYESLLSASGPAGAAADGSGHGPLGPPENPSAQSDQRRK</sequence>
<protein>
    <recommendedName>
        <fullName evidence="4">YCII-related domain-containing protein</fullName>
    </recommendedName>
</protein>
<proteinExistence type="predicted"/>
<dbReference type="EMBL" id="CP109019">
    <property type="protein sequence ID" value="WUT86917.1"/>
    <property type="molecule type" value="Genomic_DNA"/>
</dbReference>
<keyword evidence="3" id="KW-1185">Reference proteome</keyword>
<organism evidence="2 3">
    <name type="scientific">Streptomyces melanogenes</name>
    <dbReference type="NCBI Taxonomy" id="67326"/>
    <lineage>
        <taxon>Bacteria</taxon>
        <taxon>Bacillati</taxon>
        <taxon>Actinomycetota</taxon>
        <taxon>Actinomycetes</taxon>
        <taxon>Kitasatosporales</taxon>
        <taxon>Streptomycetaceae</taxon>
        <taxon>Streptomyces</taxon>
    </lineage>
</organism>
<evidence type="ECO:0008006" key="4">
    <source>
        <dbReference type="Google" id="ProtNLM"/>
    </source>
</evidence>
<reference evidence="2" key="1">
    <citation type="submission" date="2022-10" db="EMBL/GenBank/DDBJ databases">
        <title>The complete genomes of actinobacterial strains from the NBC collection.</title>
        <authorList>
            <person name="Joergensen T.S."/>
            <person name="Alvarez Arevalo M."/>
            <person name="Sterndorff E.B."/>
            <person name="Faurdal D."/>
            <person name="Vuksanovic O."/>
            <person name="Mourched A.-S."/>
            <person name="Charusanti P."/>
            <person name="Shaw S."/>
            <person name="Blin K."/>
            <person name="Weber T."/>
        </authorList>
    </citation>
    <scope>NUCLEOTIDE SEQUENCE</scope>
    <source>
        <strain evidence="2">NBC_00668</strain>
    </source>
</reference>
<dbReference type="Proteomes" id="UP001432060">
    <property type="component" value="Chromosome"/>
</dbReference>
<feature type="compositionally biased region" description="Low complexity" evidence="1">
    <location>
        <begin position="102"/>
        <end position="111"/>
    </location>
</feature>
<feature type="region of interest" description="Disordered" evidence="1">
    <location>
        <begin position="102"/>
        <end position="132"/>
    </location>
</feature>
<evidence type="ECO:0000313" key="2">
    <source>
        <dbReference type="EMBL" id="WUT86917.1"/>
    </source>
</evidence>
<evidence type="ECO:0000313" key="3">
    <source>
        <dbReference type="Proteomes" id="UP001432060"/>
    </source>
</evidence>
<evidence type="ECO:0000256" key="1">
    <source>
        <dbReference type="SAM" id="MobiDB-lite"/>
    </source>
</evidence>